<dbReference type="Proteomes" id="UP000053201">
    <property type="component" value="Unassembled WGS sequence"/>
</dbReference>
<protein>
    <submittedName>
        <fullName evidence="3">Uncharacterized protein</fullName>
    </submittedName>
</protein>
<dbReference type="InParanoid" id="A0A0L0HV66"/>
<dbReference type="GeneID" id="27684396"/>
<evidence type="ECO:0000313" key="4">
    <source>
        <dbReference type="Proteomes" id="UP000053201"/>
    </source>
</evidence>
<keyword evidence="1" id="KW-0175">Coiled coil</keyword>
<evidence type="ECO:0000256" key="1">
    <source>
        <dbReference type="SAM" id="Coils"/>
    </source>
</evidence>
<feature type="coiled-coil region" evidence="1">
    <location>
        <begin position="156"/>
        <end position="183"/>
    </location>
</feature>
<gene>
    <name evidence="3" type="ORF">SPPG_00684</name>
</gene>
<feature type="compositionally biased region" description="Low complexity" evidence="2">
    <location>
        <begin position="90"/>
        <end position="104"/>
    </location>
</feature>
<accession>A0A0L0HV66</accession>
<organism evidence="3 4">
    <name type="scientific">Spizellomyces punctatus (strain DAOM BR117)</name>
    <dbReference type="NCBI Taxonomy" id="645134"/>
    <lineage>
        <taxon>Eukaryota</taxon>
        <taxon>Fungi</taxon>
        <taxon>Fungi incertae sedis</taxon>
        <taxon>Chytridiomycota</taxon>
        <taxon>Chytridiomycota incertae sedis</taxon>
        <taxon>Chytridiomycetes</taxon>
        <taxon>Spizellomycetales</taxon>
        <taxon>Spizellomycetaceae</taxon>
        <taxon>Spizellomyces</taxon>
    </lineage>
</organism>
<dbReference type="VEuPathDB" id="FungiDB:SPPG_00684"/>
<name>A0A0L0HV66_SPIPD</name>
<evidence type="ECO:0000256" key="2">
    <source>
        <dbReference type="SAM" id="MobiDB-lite"/>
    </source>
</evidence>
<dbReference type="RefSeq" id="XP_016613042.1">
    <property type="nucleotide sequence ID" value="XM_016749012.1"/>
</dbReference>
<dbReference type="AlphaFoldDB" id="A0A0L0HV66"/>
<evidence type="ECO:0000313" key="3">
    <source>
        <dbReference type="EMBL" id="KND05003.1"/>
    </source>
</evidence>
<sequence>MTLPFTSQRRREGTRLLAGMSDPLFPGCIPPLPTPLTEAEMMIHLDHASNPKALLDELVTKRVVHACKVDGVVLYWNNGPRGESMPIPTPVTRTPTTPLKRPNTSVDTPRTKPKLERVSKPFKSPFKKPMMEQATKRVYKPFLSPMKSGTVRDAELVGLERELKELKTTVDGLEDRIRKLKLVKGYIES</sequence>
<feature type="region of interest" description="Disordered" evidence="2">
    <location>
        <begin position="85"/>
        <end position="114"/>
    </location>
</feature>
<dbReference type="EMBL" id="KQ257450">
    <property type="protein sequence ID" value="KND05003.1"/>
    <property type="molecule type" value="Genomic_DNA"/>
</dbReference>
<reference evidence="3 4" key="1">
    <citation type="submission" date="2009-08" db="EMBL/GenBank/DDBJ databases">
        <title>The Genome Sequence of Spizellomyces punctatus strain DAOM BR117.</title>
        <authorList>
            <consortium name="The Broad Institute Genome Sequencing Platform"/>
            <person name="Russ C."/>
            <person name="Cuomo C."/>
            <person name="Shea T."/>
            <person name="Young S.K."/>
            <person name="Zeng Q."/>
            <person name="Koehrsen M."/>
            <person name="Haas B."/>
            <person name="Borodovsky M."/>
            <person name="Guigo R."/>
            <person name="Alvarado L."/>
            <person name="Berlin A."/>
            <person name="Bochicchio J."/>
            <person name="Borenstein D."/>
            <person name="Chapman S."/>
            <person name="Chen Z."/>
            <person name="Engels R."/>
            <person name="Freedman E."/>
            <person name="Gellesch M."/>
            <person name="Goldberg J."/>
            <person name="Griggs A."/>
            <person name="Gujja S."/>
            <person name="Heiman D."/>
            <person name="Hepburn T."/>
            <person name="Howarth C."/>
            <person name="Jen D."/>
            <person name="Larson L."/>
            <person name="Lewis B."/>
            <person name="Mehta T."/>
            <person name="Park D."/>
            <person name="Pearson M."/>
            <person name="Roberts A."/>
            <person name="Saif S."/>
            <person name="Shenoy N."/>
            <person name="Sisk P."/>
            <person name="Stolte C."/>
            <person name="Sykes S."/>
            <person name="Thomson T."/>
            <person name="Walk T."/>
            <person name="White J."/>
            <person name="Yandava C."/>
            <person name="Burger G."/>
            <person name="Gray M.W."/>
            <person name="Holland P.W.H."/>
            <person name="King N."/>
            <person name="Lang F.B.F."/>
            <person name="Roger A.J."/>
            <person name="Ruiz-Trillo I."/>
            <person name="Lander E."/>
            <person name="Nusbaum C."/>
        </authorList>
    </citation>
    <scope>NUCLEOTIDE SEQUENCE [LARGE SCALE GENOMIC DNA]</scope>
    <source>
        <strain evidence="3 4">DAOM BR117</strain>
    </source>
</reference>
<proteinExistence type="predicted"/>
<keyword evidence="4" id="KW-1185">Reference proteome</keyword>